<keyword evidence="12" id="KW-1185">Reference proteome</keyword>
<proteinExistence type="predicted"/>
<accession>A0A267MDR4</accession>
<gene>
    <name evidence="11" type="ORF">CCE28_18750</name>
</gene>
<sequence length="725" mass="82263">MMRKYYDKFVGKINKWGIRKKTGKNRGIGCKFKTIKKLTEYKEKIKKLKSTKELIKYIGQIRGIKLSLGTKFILPFVISLIILLVILSGMITKLTKEAFTNTTTTIMKIVNEQGAALVGRQLEKNLMEINLIADNELIKNPNSSWDKQRELLLKYVNKNNYKRILLVDLEGNFKSTDGKENNLGERKDFSGAVNGTPSIYEPFLNSEGEFLMSYMTPIYHEGEISGALGIIKDGNEFSNIIGNVNFLNSGEAYIIDQSGKLIGSSTNKMEKYLEAGYYTKGNFRKDPNLRELSKFVSRAKTGTYTYTLDEEKFHVAYEHLPMKNWGFLVSVNDKDFSNMSRALVNPILVMIAIVMILAIVLSMITAKVLKNKFSKLENTLENFSEGDFAKEIVIPNSKDEIEDIYVKVKESQSNLRQMISQIKRNSGNLDEESNHLKSISEKLLDTSYTMKNAMNEISDKNNFQTEDLIHINSTVEEFGNRISGITKNIETIDKDIVLINNKSNKSNEEMKGLIEEIKKFEESFIEFTKVIFNINSKIESVTKFTNTITKISNQTNLLALNSAIEAARAGEMGRGFSVVADEIRKLAEESKNAAMEISGITQEILDDSKRMSERTNEIDEELRAQRYYIENMIGSSETINDLIDHIAPQINHITGSIQNIEKEKSDIAMKIENITSMSEQITCTTKDVVNSTEELSLCSEDVNNITNMLNTMSTELNKEIDKFKV</sequence>
<evidence type="ECO:0000256" key="3">
    <source>
        <dbReference type="ARBA" id="ARBA00022500"/>
    </source>
</evidence>
<dbReference type="Pfam" id="PF02743">
    <property type="entry name" value="dCache_1"/>
    <property type="match status" value="1"/>
</dbReference>
<dbReference type="InterPro" id="IPR004089">
    <property type="entry name" value="MCPsignal_dom"/>
</dbReference>
<dbReference type="CDD" id="cd12912">
    <property type="entry name" value="PDC2_MCP_like"/>
    <property type="match status" value="1"/>
</dbReference>
<evidence type="ECO:0000256" key="7">
    <source>
        <dbReference type="ARBA" id="ARBA00023224"/>
    </source>
</evidence>
<dbReference type="OrthoDB" id="597657at2"/>
<dbReference type="Gene3D" id="1.10.287.950">
    <property type="entry name" value="Methyl-accepting chemotaxis protein"/>
    <property type="match status" value="1"/>
</dbReference>
<evidence type="ECO:0000256" key="1">
    <source>
        <dbReference type="ARBA" id="ARBA00004651"/>
    </source>
</evidence>
<dbReference type="SUPFAM" id="SSF58104">
    <property type="entry name" value="Methyl-accepting chemotaxis protein (MCP) signaling domain"/>
    <property type="match status" value="1"/>
</dbReference>
<reference evidence="11 12" key="1">
    <citation type="submission" date="2017-06" db="EMBL/GenBank/DDBJ databases">
        <title>Draft genome sequence of anaerobic fermentative bacterium Anaeromicrobium sediminis DY2726D isolated from West Pacific Ocean sediments.</title>
        <authorList>
            <person name="Zeng X."/>
        </authorList>
    </citation>
    <scope>NUCLEOTIDE SEQUENCE [LARGE SCALE GENOMIC DNA]</scope>
    <source>
        <strain evidence="11 12">DY2726D</strain>
    </source>
</reference>
<comment type="caution">
    <text evidence="11">The sequence shown here is derived from an EMBL/GenBank/DDBJ whole genome shotgun (WGS) entry which is preliminary data.</text>
</comment>
<dbReference type="GO" id="GO:0007165">
    <property type="term" value="P:signal transduction"/>
    <property type="evidence" value="ECO:0007669"/>
    <property type="project" value="UniProtKB-KW"/>
</dbReference>
<evidence type="ECO:0000256" key="5">
    <source>
        <dbReference type="ARBA" id="ARBA00022989"/>
    </source>
</evidence>
<feature type="transmembrane region" description="Helical" evidence="9">
    <location>
        <begin position="347"/>
        <end position="366"/>
    </location>
</feature>
<dbReference type="PROSITE" id="PS50111">
    <property type="entry name" value="CHEMOTAXIS_TRANSDUC_2"/>
    <property type="match status" value="1"/>
</dbReference>
<feature type="domain" description="Methyl-accepting transducer" evidence="10">
    <location>
        <begin position="439"/>
        <end position="696"/>
    </location>
</feature>
<dbReference type="Proteomes" id="UP000216024">
    <property type="component" value="Unassembled WGS sequence"/>
</dbReference>
<keyword evidence="3" id="KW-0145">Chemotaxis</keyword>
<comment type="subcellular location">
    <subcellularLocation>
        <location evidence="1">Cell membrane</location>
        <topology evidence="1">Multi-pass membrane protein</topology>
    </subcellularLocation>
</comment>
<evidence type="ECO:0000256" key="9">
    <source>
        <dbReference type="SAM" id="Phobius"/>
    </source>
</evidence>
<evidence type="ECO:0000313" key="12">
    <source>
        <dbReference type="Proteomes" id="UP000216024"/>
    </source>
</evidence>
<evidence type="ECO:0000313" key="11">
    <source>
        <dbReference type="EMBL" id="PAB57542.1"/>
    </source>
</evidence>
<protein>
    <recommendedName>
        <fullName evidence="10">Methyl-accepting transducer domain-containing protein</fullName>
    </recommendedName>
</protein>
<dbReference type="AlphaFoldDB" id="A0A267MDR4"/>
<dbReference type="Gene3D" id="3.30.450.20">
    <property type="entry name" value="PAS domain"/>
    <property type="match status" value="1"/>
</dbReference>
<evidence type="ECO:0000256" key="4">
    <source>
        <dbReference type="ARBA" id="ARBA00022692"/>
    </source>
</evidence>
<dbReference type="PANTHER" id="PTHR32089:SF112">
    <property type="entry name" value="LYSOZYME-LIKE PROTEIN-RELATED"/>
    <property type="match status" value="1"/>
</dbReference>
<evidence type="ECO:0000256" key="6">
    <source>
        <dbReference type="ARBA" id="ARBA00023136"/>
    </source>
</evidence>
<keyword evidence="5 9" id="KW-1133">Transmembrane helix</keyword>
<dbReference type="SMART" id="SM00283">
    <property type="entry name" value="MA"/>
    <property type="match status" value="1"/>
</dbReference>
<dbReference type="GO" id="GO:0005886">
    <property type="term" value="C:plasma membrane"/>
    <property type="evidence" value="ECO:0007669"/>
    <property type="project" value="UniProtKB-SubCell"/>
</dbReference>
<keyword evidence="7 8" id="KW-0807">Transducer</keyword>
<dbReference type="Pfam" id="PF00015">
    <property type="entry name" value="MCPsignal"/>
    <property type="match status" value="1"/>
</dbReference>
<evidence type="ECO:0000256" key="2">
    <source>
        <dbReference type="ARBA" id="ARBA00022475"/>
    </source>
</evidence>
<keyword evidence="6 9" id="KW-0472">Membrane</keyword>
<feature type="transmembrane region" description="Helical" evidence="9">
    <location>
        <begin position="72"/>
        <end position="91"/>
    </location>
</feature>
<dbReference type="PANTHER" id="PTHR32089">
    <property type="entry name" value="METHYL-ACCEPTING CHEMOTAXIS PROTEIN MCPB"/>
    <property type="match status" value="1"/>
</dbReference>
<keyword evidence="2" id="KW-1003">Cell membrane</keyword>
<organism evidence="11 12">
    <name type="scientific">Anaeromicrobium sediminis</name>
    <dbReference type="NCBI Taxonomy" id="1478221"/>
    <lineage>
        <taxon>Bacteria</taxon>
        <taxon>Bacillati</taxon>
        <taxon>Bacillota</taxon>
        <taxon>Clostridia</taxon>
        <taxon>Peptostreptococcales</taxon>
        <taxon>Thermotaleaceae</taxon>
        <taxon>Anaeromicrobium</taxon>
    </lineage>
</organism>
<dbReference type="GO" id="GO:0006935">
    <property type="term" value="P:chemotaxis"/>
    <property type="evidence" value="ECO:0007669"/>
    <property type="project" value="UniProtKB-KW"/>
</dbReference>
<name>A0A267MDR4_9FIRM</name>
<evidence type="ECO:0000259" key="10">
    <source>
        <dbReference type="PROSITE" id="PS50111"/>
    </source>
</evidence>
<keyword evidence="4 9" id="KW-0812">Transmembrane</keyword>
<dbReference type="EMBL" id="NIBG01000025">
    <property type="protein sequence ID" value="PAB57542.1"/>
    <property type="molecule type" value="Genomic_DNA"/>
</dbReference>
<evidence type="ECO:0000256" key="8">
    <source>
        <dbReference type="PROSITE-ProRule" id="PRU00284"/>
    </source>
</evidence>
<dbReference type="InterPro" id="IPR033479">
    <property type="entry name" value="dCache_1"/>
</dbReference>